<sequence>MNHKKIIERIMKMMYPRKCYFPPNYIYNNLIRCNQGIDKEETGYLDISLYNDITNMPIRGATVLISSVSYSGQFFEFGKGSILYEYKTDENGKIPITELPIHNELMGKLNHNFYIISVYTDGFYDAHLFHVQIFQDETTTFRIYLSPTSKDSNDQRRFDLIIQPTTEEIHSR</sequence>
<evidence type="ECO:0000313" key="1">
    <source>
        <dbReference type="EMBL" id="MBP1925153.1"/>
    </source>
</evidence>
<keyword evidence="2" id="KW-1185">Reference proteome</keyword>
<accession>A0ABS4GBT9</accession>
<comment type="caution">
    <text evidence="1">The sequence shown here is derived from an EMBL/GenBank/DDBJ whole genome shotgun (WGS) entry which is preliminary data.</text>
</comment>
<dbReference type="EMBL" id="JAGGKS010000002">
    <property type="protein sequence ID" value="MBP1925153.1"/>
    <property type="molecule type" value="Genomic_DNA"/>
</dbReference>
<dbReference type="RefSeq" id="WP_209510893.1">
    <property type="nucleotide sequence ID" value="NZ_JAGGKS010000002.1"/>
</dbReference>
<evidence type="ECO:0000313" key="2">
    <source>
        <dbReference type="Proteomes" id="UP001519342"/>
    </source>
</evidence>
<organism evidence="1 2">
    <name type="scientific">Sedimentibacter acidaminivorans</name>
    <dbReference type="NCBI Taxonomy" id="913099"/>
    <lineage>
        <taxon>Bacteria</taxon>
        <taxon>Bacillati</taxon>
        <taxon>Bacillota</taxon>
        <taxon>Tissierellia</taxon>
        <taxon>Sedimentibacter</taxon>
    </lineage>
</organism>
<reference evidence="1 2" key="1">
    <citation type="submission" date="2021-03" db="EMBL/GenBank/DDBJ databases">
        <title>Genomic Encyclopedia of Type Strains, Phase IV (KMG-IV): sequencing the most valuable type-strain genomes for metagenomic binning, comparative biology and taxonomic classification.</title>
        <authorList>
            <person name="Goeker M."/>
        </authorList>
    </citation>
    <scope>NUCLEOTIDE SEQUENCE [LARGE SCALE GENOMIC DNA]</scope>
    <source>
        <strain evidence="1 2">DSM 24004</strain>
    </source>
</reference>
<dbReference type="Proteomes" id="UP001519342">
    <property type="component" value="Unassembled WGS sequence"/>
</dbReference>
<name>A0ABS4GBT9_9FIRM</name>
<proteinExistence type="predicted"/>
<protein>
    <submittedName>
        <fullName evidence="1">Uncharacterized protein</fullName>
    </submittedName>
</protein>
<gene>
    <name evidence="1" type="ORF">J2Z76_001010</name>
</gene>